<evidence type="ECO:0000313" key="2">
    <source>
        <dbReference type="EMBL" id="UQK59075.1"/>
    </source>
</evidence>
<protein>
    <submittedName>
        <fullName evidence="2">ImmA/IrrE family metallo-endopeptidase</fullName>
    </submittedName>
</protein>
<dbReference type="Proteomes" id="UP000831151">
    <property type="component" value="Chromosome"/>
</dbReference>
<dbReference type="KEGG" id="fms:M1R53_07485"/>
<dbReference type="AlphaFoldDB" id="A0A9E7DJH0"/>
<evidence type="ECO:0000259" key="1">
    <source>
        <dbReference type="Pfam" id="PF06114"/>
    </source>
</evidence>
<dbReference type="InterPro" id="IPR010359">
    <property type="entry name" value="IrrE_HExxH"/>
</dbReference>
<dbReference type="Gene3D" id="1.10.10.2910">
    <property type="match status" value="1"/>
</dbReference>
<keyword evidence="3" id="KW-1185">Reference proteome</keyword>
<dbReference type="Pfam" id="PF06114">
    <property type="entry name" value="Peptidase_M78"/>
    <property type="match status" value="1"/>
</dbReference>
<dbReference type="RefSeq" id="WP_249242597.1">
    <property type="nucleotide sequence ID" value="NZ_CP096649.1"/>
</dbReference>
<sequence>MFIILLKEGESVMPDLKTYGQIYDEEFLEKFGKYRGDVEKAKLEKEFEVDVKKIAELCKIEVTEDDLEVVEDQDEMGACKMMHATHKSASVEYETDIEKRHIVINKYISNQRQRFSIAHEIGYILMGFKAPKDASKFQVELEKFISDVNSINANFFAVELLMPEDLLRDALEHIMSELNYDSTKKFSSTDIDILTDKTSILMNVPRETLKYRLRELDIFG</sequence>
<dbReference type="InterPro" id="IPR052345">
    <property type="entry name" value="Rad_response_metalloprotease"/>
</dbReference>
<feature type="domain" description="IrrE N-terminal-like" evidence="1">
    <location>
        <begin position="87"/>
        <end position="187"/>
    </location>
</feature>
<name>A0A9E7DJH0_9FIRM</name>
<dbReference type="EMBL" id="CP096649">
    <property type="protein sequence ID" value="UQK59075.1"/>
    <property type="molecule type" value="Genomic_DNA"/>
</dbReference>
<dbReference type="PANTHER" id="PTHR43236:SF2">
    <property type="entry name" value="BLL0069 PROTEIN"/>
    <property type="match status" value="1"/>
</dbReference>
<dbReference type="PANTHER" id="PTHR43236">
    <property type="entry name" value="ANTITOXIN HIGA1"/>
    <property type="match status" value="1"/>
</dbReference>
<proteinExistence type="predicted"/>
<gene>
    <name evidence="2" type="ORF">M1R53_07485</name>
</gene>
<reference evidence="2" key="1">
    <citation type="submission" date="2022-04" db="EMBL/GenBank/DDBJ databases">
        <title>Complete genome sequences of Ezakiella coagulans and Fenollaria massiliensis.</title>
        <authorList>
            <person name="France M.T."/>
            <person name="Clifford J."/>
            <person name="Narina S."/>
            <person name="Rutt L."/>
            <person name="Ravel J."/>
        </authorList>
    </citation>
    <scope>NUCLEOTIDE SEQUENCE</scope>
    <source>
        <strain evidence="2">C0061C2</strain>
    </source>
</reference>
<accession>A0A9E7DJH0</accession>
<organism evidence="2 3">
    <name type="scientific">Fenollaria massiliensis</name>
    <dbReference type="NCBI Taxonomy" id="938288"/>
    <lineage>
        <taxon>Bacteria</taxon>
        <taxon>Bacillati</taxon>
        <taxon>Bacillota</taxon>
        <taxon>Clostridia</taxon>
        <taxon>Eubacteriales</taxon>
        <taxon>Fenollaria</taxon>
    </lineage>
</organism>
<evidence type="ECO:0000313" key="3">
    <source>
        <dbReference type="Proteomes" id="UP000831151"/>
    </source>
</evidence>